<dbReference type="GO" id="GO:0043565">
    <property type="term" value="F:sequence-specific DNA binding"/>
    <property type="evidence" value="ECO:0007669"/>
    <property type="project" value="InterPro"/>
</dbReference>
<dbReference type="NCBIfam" id="NF006902">
    <property type="entry name" value="PRK09393.1"/>
    <property type="match status" value="1"/>
</dbReference>
<evidence type="ECO:0000256" key="1">
    <source>
        <dbReference type="ARBA" id="ARBA00023015"/>
    </source>
</evidence>
<keyword evidence="2" id="KW-0238">DNA-binding</keyword>
<dbReference type="PROSITE" id="PS01124">
    <property type="entry name" value="HTH_ARAC_FAMILY_2"/>
    <property type="match status" value="1"/>
</dbReference>
<organism evidence="5 6">
    <name type="scientific">Affinibrenneria salicis</name>
    <dbReference type="NCBI Taxonomy" id="2590031"/>
    <lineage>
        <taxon>Bacteria</taxon>
        <taxon>Pseudomonadati</taxon>
        <taxon>Pseudomonadota</taxon>
        <taxon>Gammaproteobacteria</taxon>
        <taxon>Enterobacterales</taxon>
        <taxon>Pectobacteriaceae</taxon>
        <taxon>Affinibrenneria</taxon>
    </lineage>
</organism>
<dbReference type="PANTHER" id="PTHR43130:SF3">
    <property type="entry name" value="HTH-TYPE TRANSCRIPTIONAL REGULATOR RV1931C"/>
    <property type="match status" value="1"/>
</dbReference>
<dbReference type="PROSITE" id="PS00041">
    <property type="entry name" value="HTH_ARAC_FAMILY_1"/>
    <property type="match status" value="1"/>
</dbReference>
<comment type="caution">
    <text evidence="5">The sequence shown here is derived from an EMBL/GenBank/DDBJ whole genome shotgun (WGS) entry which is preliminary data.</text>
</comment>
<keyword evidence="3" id="KW-0804">Transcription</keyword>
<dbReference type="Gene3D" id="3.40.50.880">
    <property type="match status" value="1"/>
</dbReference>
<keyword evidence="1" id="KW-0805">Transcription regulation</keyword>
<dbReference type="SUPFAM" id="SSF46689">
    <property type="entry name" value="Homeodomain-like"/>
    <property type="match status" value="2"/>
</dbReference>
<dbReference type="OrthoDB" id="9803764at2"/>
<evidence type="ECO:0000256" key="2">
    <source>
        <dbReference type="ARBA" id="ARBA00023125"/>
    </source>
</evidence>
<dbReference type="Pfam" id="PF12833">
    <property type="entry name" value="HTH_18"/>
    <property type="match status" value="1"/>
</dbReference>
<keyword evidence="6" id="KW-1185">Reference proteome</keyword>
<feature type="domain" description="HTH araC/xylS-type" evidence="4">
    <location>
        <begin position="221"/>
        <end position="319"/>
    </location>
</feature>
<gene>
    <name evidence="5" type="primary">ftrA</name>
    <name evidence="5" type="ORF">FJU30_06765</name>
</gene>
<name>A0A5J5G530_9GAMM</name>
<dbReference type="PANTHER" id="PTHR43130">
    <property type="entry name" value="ARAC-FAMILY TRANSCRIPTIONAL REGULATOR"/>
    <property type="match status" value="1"/>
</dbReference>
<sequence length="348" mass="39289">MRKNPAKKRHHVVAVAYNDLRTFEFGCVVEFFAVQRPELKTDWYQFSVCSAESRELRATGGFSVTVDYGLERLSVADTIIIPAWRNVHDAPPPALLQALREAWRRGARICSICTGVFVLAAAGLLSGKRVTTHWHHARLLAQRYPEIDVSSSALYIDEGQIMTSAGSAAGLDMLLYLVKRDYGARVASLVAERLVIPFLRAGEHSQQTRSRVMENGENRMAALLEWLNQHFTEPQTIAGLAKRSMMSERSLQRHFQDTFGVPVMQWLAQRRLDYAKTLLYSTARPVGIIAVMAGYGSEASLRHHFRLYEKCSPSSYRRLMASEKENYDTESDDCLITRFIGDLSQPGE</sequence>
<evidence type="ECO:0000256" key="3">
    <source>
        <dbReference type="ARBA" id="ARBA00023163"/>
    </source>
</evidence>
<dbReference type="InterPro" id="IPR029062">
    <property type="entry name" value="Class_I_gatase-like"/>
</dbReference>
<evidence type="ECO:0000313" key="5">
    <source>
        <dbReference type="EMBL" id="KAA9001974.1"/>
    </source>
</evidence>
<dbReference type="EMBL" id="VYKJ01000002">
    <property type="protein sequence ID" value="KAA9001974.1"/>
    <property type="molecule type" value="Genomic_DNA"/>
</dbReference>
<dbReference type="RefSeq" id="WP_150434211.1">
    <property type="nucleotide sequence ID" value="NZ_VYKJ01000002.1"/>
</dbReference>
<dbReference type="GO" id="GO:0003700">
    <property type="term" value="F:DNA-binding transcription factor activity"/>
    <property type="evidence" value="ECO:0007669"/>
    <property type="project" value="InterPro"/>
</dbReference>
<dbReference type="InterPro" id="IPR009057">
    <property type="entry name" value="Homeodomain-like_sf"/>
</dbReference>
<dbReference type="Proteomes" id="UP000335415">
    <property type="component" value="Unassembled WGS sequence"/>
</dbReference>
<accession>A0A5J5G530</accession>
<protein>
    <submittedName>
        <fullName evidence="5">Transcriptional regulator FtrA</fullName>
    </submittedName>
</protein>
<dbReference type="AlphaFoldDB" id="A0A5J5G530"/>
<dbReference type="InterPro" id="IPR002818">
    <property type="entry name" value="DJ-1/PfpI"/>
</dbReference>
<dbReference type="Gene3D" id="1.10.10.60">
    <property type="entry name" value="Homeodomain-like"/>
    <property type="match status" value="1"/>
</dbReference>
<evidence type="ECO:0000313" key="6">
    <source>
        <dbReference type="Proteomes" id="UP000335415"/>
    </source>
</evidence>
<dbReference type="InterPro" id="IPR052158">
    <property type="entry name" value="INH-QAR"/>
</dbReference>
<dbReference type="CDD" id="cd03137">
    <property type="entry name" value="GATase1_AraC_1"/>
    <property type="match status" value="1"/>
</dbReference>
<proteinExistence type="predicted"/>
<dbReference type="InterPro" id="IPR018060">
    <property type="entry name" value="HTH_AraC"/>
</dbReference>
<dbReference type="SMART" id="SM00342">
    <property type="entry name" value="HTH_ARAC"/>
    <property type="match status" value="1"/>
</dbReference>
<dbReference type="Pfam" id="PF01965">
    <property type="entry name" value="DJ-1_PfpI"/>
    <property type="match status" value="1"/>
</dbReference>
<evidence type="ECO:0000259" key="4">
    <source>
        <dbReference type="PROSITE" id="PS01124"/>
    </source>
</evidence>
<reference evidence="5 6" key="1">
    <citation type="submission" date="2019-09" db="EMBL/GenBank/DDBJ databases">
        <authorList>
            <person name="Li Y."/>
        </authorList>
    </citation>
    <scope>NUCLEOTIDE SEQUENCE [LARGE SCALE GENOMIC DNA]</scope>
    <source>
        <strain evidence="5 6">L3-3HA</strain>
    </source>
</reference>
<dbReference type="InterPro" id="IPR018062">
    <property type="entry name" value="HTH_AraC-typ_CS"/>
</dbReference>
<dbReference type="SUPFAM" id="SSF52317">
    <property type="entry name" value="Class I glutamine amidotransferase-like"/>
    <property type="match status" value="1"/>
</dbReference>